<sequence length="150" mass="15611">MAHFILAIAEVAAHGDPLAQAAGGVVALHLLLRFGALVAVRWVGRGVLPAAARACGASLSGVLVEARPAERVAARAAGGASVVPARRAGMDRRRLHHGSSSSHLLHPRHASSGIRESSERRGEKRVREAKLAGGWRRGDIAAAHGGEARR</sequence>
<feature type="region of interest" description="Disordered" evidence="1">
    <location>
        <begin position="87"/>
        <end position="130"/>
    </location>
</feature>
<proteinExistence type="predicted"/>
<name>A0A0A9F2Z5_ARUDO</name>
<reference evidence="2" key="2">
    <citation type="journal article" date="2015" name="Data Brief">
        <title>Shoot transcriptome of the giant reed, Arundo donax.</title>
        <authorList>
            <person name="Barrero R.A."/>
            <person name="Guerrero F.D."/>
            <person name="Moolhuijzen P."/>
            <person name="Goolsby J.A."/>
            <person name="Tidwell J."/>
            <person name="Bellgard S.E."/>
            <person name="Bellgard M.I."/>
        </authorList>
    </citation>
    <scope>NUCLEOTIDE SEQUENCE</scope>
    <source>
        <tissue evidence="2">Shoot tissue taken approximately 20 cm above the soil surface</tissue>
    </source>
</reference>
<organism evidence="2">
    <name type="scientific">Arundo donax</name>
    <name type="common">Giant reed</name>
    <name type="synonym">Donax arundinaceus</name>
    <dbReference type="NCBI Taxonomy" id="35708"/>
    <lineage>
        <taxon>Eukaryota</taxon>
        <taxon>Viridiplantae</taxon>
        <taxon>Streptophyta</taxon>
        <taxon>Embryophyta</taxon>
        <taxon>Tracheophyta</taxon>
        <taxon>Spermatophyta</taxon>
        <taxon>Magnoliopsida</taxon>
        <taxon>Liliopsida</taxon>
        <taxon>Poales</taxon>
        <taxon>Poaceae</taxon>
        <taxon>PACMAD clade</taxon>
        <taxon>Arundinoideae</taxon>
        <taxon>Arundineae</taxon>
        <taxon>Arundo</taxon>
    </lineage>
</organism>
<evidence type="ECO:0000313" key="2">
    <source>
        <dbReference type="EMBL" id="JAE02633.1"/>
    </source>
</evidence>
<feature type="compositionally biased region" description="Basic and acidic residues" evidence="1">
    <location>
        <begin position="116"/>
        <end position="130"/>
    </location>
</feature>
<accession>A0A0A9F2Z5</accession>
<protein>
    <submittedName>
        <fullName evidence="2">Cesa11</fullName>
    </submittedName>
</protein>
<dbReference type="AlphaFoldDB" id="A0A0A9F2Z5"/>
<dbReference type="EMBL" id="GBRH01195263">
    <property type="protein sequence ID" value="JAE02633.1"/>
    <property type="molecule type" value="Transcribed_RNA"/>
</dbReference>
<evidence type="ECO:0000256" key="1">
    <source>
        <dbReference type="SAM" id="MobiDB-lite"/>
    </source>
</evidence>
<reference evidence="2" key="1">
    <citation type="submission" date="2014-09" db="EMBL/GenBank/DDBJ databases">
        <authorList>
            <person name="Magalhaes I.L.F."/>
            <person name="Oliveira U."/>
            <person name="Santos F.R."/>
            <person name="Vidigal T.H.D.A."/>
            <person name="Brescovit A.D."/>
            <person name="Santos A.J."/>
        </authorList>
    </citation>
    <scope>NUCLEOTIDE SEQUENCE</scope>
    <source>
        <tissue evidence="2">Shoot tissue taken approximately 20 cm above the soil surface</tissue>
    </source>
</reference>
<feature type="compositionally biased region" description="Low complexity" evidence="1">
    <location>
        <begin position="98"/>
        <end position="115"/>
    </location>
</feature>